<proteinExistence type="predicted"/>
<evidence type="ECO:0000313" key="3">
    <source>
        <dbReference type="EnsemblPlants" id="KQK94319"/>
    </source>
</evidence>
<name>K3ZKG0_SETIT</name>
<evidence type="ECO:0000256" key="1">
    <source>
        <dbReference type="SAM" id="MobiDB-lite"/>
    </source>
</evidence>
<protein>
    <submittedName>
        <fullName evidence="3">Uncharacterized protein</fullName>
    </submittedName>
</protein>
<dbReference type="EnsemblPlants" id="KQK94319">
    <property type="protein sequence ID" value="KQK94319"/>
    <property type="gene ID" value="SETIT_027066mg"/>
</dbReference>
<dbReference type="EMBL" id="AGNK02004825">
    <property type="status" value="NOT_ANNOTATED_CDS"/>
    <property type="molecule type" value="Genomic_DNA"/>
</dbReference>
<reference evidence="3" key="2">
    <citation type="submission" date="2018-08" db="UniProtKB">
        <authorList>
            <consortium name="EnsemblPlants"/>
        </authorList>
    </citation>
    <scope>IDENTIFICATION</scope>
    <source>
        <strain evidence="3">Yugu1</strain>
    </source>
</reference>
<sequence length="105" mass="11454">MRRRRRTGGEAGSGQRPGSAGGPSCWRAEDRRRGLDCCKVGGEEEGEEGSSHCGASLPLPFSPWTAVNCDLGRLFSLARKMYKGLLLELFFYSLVGNALFMLVVL</sequence>
<keyword evidence="2" id="KW-0812">Transmembrane</keyword>
<reference evidence="4" key="1">
    <citation type="journal article" date="2012" name="Nat. Biotechnol.">
        <title>Reference genome sequence of the model plant Setaria.</title>
        <authorList>
            <person name="Bennetzen J.L."/>
            <person name="Schmutz J."/>
            <person name="Wang H."/>
            <person name="Percifield R."/>
            <person name="Hawkins J."/>
            <person name="Pontaroli A.C."/>
            <person name="Estep M."/>
            <person name="Feng L."/>
            <person name="Vaughn J.N."/>
            <person name="Grimwood J."/>
            <person name="Jenkins J."/>
            <person name="Barry K."/>
            <person name="Lindquist E."/>
            <person name="Hellsten U."/>
            <person name="Deshpande S."/>
            <person name="Wang X."/>
            <person name="Wu X."/>
            <person name="Mitros T."/>
            <person name="Triplett J."/>
            <person name="Yang X."/>
            <person name="Ye C.Y."/>
            <person name="Mauro-Herrera M."/>
            <person name="Wang L."/>
            <person name="Li P."/>
            <person name="Sharma M."/>
            <person name="Sharma R."/>
            <person name="Ronald P.C."/>
            <person name="Panaud O."/>
            <person name="Kellogg E.A."/>
            <person name="Brutnell T.P."/>
            <person name="Doust A.N."/>
            <person name="Tuskan G.A."/>
            <person name="Rokhsar D."/>
            <person name="Devos K.M."/>
        </authorList>
    </citation>
    <scope>NUCLEOTIDE SEQUENCE [LARGE SCALE GENOMIC DNA]</scope>
    <source>
        <strain evidence="4">cv. Yugu1</strain>
    </source>
</reference>
<dbReference type="AlphaFoldDB" id="K3ZKG0"/>
<evidence type="ECO:0000313" key="4">
    <source>
        <dbReference type="Proteomes" id="UP000004995"/>
    </source>
</evidence>
<organism evidence="3 4">
    <name type="scientific">Setaria italica</name>
    <name type="common">Foxtail millet</name>
    <name type="synonym">Panicum italicum</name>
    <dbReference type="NCBI Taxonomy" id="4555"/>
    <lineage>
        <taxon>Eukaryota</taxon>
        <taxon>Viridiplantae</taxon>
        <taxon>Streptophyta</taxon>
        <taxon>Embryophyta</taxon>
        <taxon>Tracheophyta</taxon>
        <taxon>Spermatophyta</taxon>
        <taxon>Magnoliopsida</taxon>
        <taxon>Liliopsida</taxon>
        <taxon>Poales</taxon>
        <taxon>Poaceae</taxon>
        <taxon>PACMAD clade</taxon>
        <taxon>Panicoideae</taxon>
        <taxon>Panicodae</taxon>
        <taxon>Paniceae</taxon>
        <taxon>Cenchrinae</taxon>
        <taxon>Setaria</taxon>
    </lineage>
</organism>
<keyword evidence="4" id="KW-1185">Reference proteome</keyword>
<keyword evidence="2" id="KW-0472">Membrane</keyword>
<accession>K3ZKG0</accession>
<dbReference type="Proteomes" id="UP000004995">
    <property type="component" value="Unassembled WGS sequence"/>
</dbReference>
<evidence type="ECO:0000256" key="2">
    <source>
        <dbReference type="SAM" id="Phobius"/>
    </source>
</evidence>
<feature type="transmembrane region" description="Helical" evidence="2">
    <location>
        <begin position="85"/>
        <end position="104"/>
    </location>
</feature>
<dbReference type="Gramene" id="KQK94319">
    <property type="protein sequence ID" value="KQK94319"/>
    <property type="gene ID" value="SETIT_027066mg"/>
</dbReference>
<dbReference type="InParanoid" id="K3ZKG0"/>
<dbReference type="HOGENOM" id="CLU_2241313_0_0_1"/>
<feature type="region of interest" description="Disordered" evidence="1">
    <location>
        <begin position="1"/>
        <end position="28"/>
    </location>
</feature>
<keyword evidence="2" id="KW-1133">Transmembrane helix</keyword>